<name>A0A1M4ZHY0_9CLOT</name>
<dbReference type="InterPro" id="IPR059177">
    <property type="entry name" value="GH29D-like_dom"/>
</dbReference>
<evidence type="ECO:0000256" key="1">
    <source>
        <dbReference type="SAM" id="MobiDB-lite"/>
    </source>
</evidence>
<evidence type="ECO:0000313" key="4">
    <source>
        <dbReference type="EMBL" id="SHF17660.1"/>
    </source>
</evidence>
<feature type="domain" description="GH29D-like beta-sandwich" evidence="3">
    <location>
        <begin position="300"/>
        <end position="364"/>
    </location>
</feature>
<dbReference type="OrthoDB" id="9802197at2"/>
<proteinExistence type="predicted"/>
<keyword evidence="2" id="KW-0812">Transmembrane</keyword>
<keyword evidence="2" id="KW-1133">Transmembrane helix</keyword>
<dbReference type="Pfam" id="PF13432">
    <property type="entry name" value="TPR_16"/>
    <property type="match status" value="1"/>
</dbReference>
<reference evidence="4 5" key="1">
    <citation type="submission" date="2016-11" db="EMBL/GenBank/DDBJ databases">
        <authorList>
            <person name="Jaros S."/>
            <person name="Januszkiewicz K."/>
            <person name="Wedrychowicz H."/>
        </authorList>
    </citation>
    <scope>NUCLEOTIDE SEQUENCE [LARGE SCALE GENOMIC DNA]</scope>
    <source>
        <strain evidence="4 5">DSM 17459</strain>
    </source>
</reference>
<dbReference type="InterPro" id="IPR011990">
    <property type="entry name" value="TPR-like_helical_dom_sf"/>
</dbReference>
<keyword evidence="5" id="KW-1185">Reference proteome</keyword>
<dbReference type="EMBL" id="FQVI01000015">
    <property type="protein sequence ID" value="SHF17660.1"/>
    <property type="molecule type" value="Genomic_DNA"/>
</dbReference>
<dbReference type="Proteomes" id="UP000184245">
    <property type="component" value="Unassembled WGS sequence"/>
</dbReference>
<feature type="domain" description="GH29D-like beta-sandwich" evidence="3">
    <location>
        <begin position="217"/>
        <end position="283"/>
    </location>
</feature>
<evidence type="ECO:0000256" key="2">
    <source>
        <dbReference type="SAM" id="Phobius"/>
    </source>
</evidence>
<dbReference type="Gene3D" id="1.25.40.10">
    <property type="entry name" value="Tetratricopeptide repeat domain"/>
    <property type="match status" value="1"/>
</dbReference>
<dbReference type="RefSeq" id="WP_072852735.1">
    <property type="nucleotide sequence ID" value="NZ_FQVI01000015.1"/>
</dbReference>
<dbReference type="AlphaFoldDB" id="A0A1M4ZHY0"/>
<evidence type="ECO:0000259" key="3">
    <source>
        <dbReference type="Pfam" id="PF13290"/>
    </source>
</evidence>
<dbReference type="InterPro" id="IPR019734">
    <property type="entry name" value="TPR_rpt"/>
</dbReference>
<sequence length="371" mass="41363">MKCSKCGANMQEGTLYCPVCGQEVQWVPDYSTLETLMQQHQIKKSIPDPEEIKRKQEQEEARRKAEEKKRKVHTTVLGFVICVLLLALIAFIINRKNYNSFDYQLAQAESELSNKNFDKALTYADRALSLNSDSVEANLLLAEIFTAQGDTGTALPILESAVKNHPTSVNAYGQLLRLYEALDKKEEIKALMDNCTEEKILEKYAAYICEVPKFSDESGTYKKKLKLNLYPSGDSDTIYYTTDGSIPDKTSRPYSGSIELPEGSTVLNVIAYNEKGIPSEIVTQNYTITLVGPETPEITPASGEFEITDTIKVTVPKGCTAYYAFNETPTTSSKRYRGPVSMQEGENIFSVILVDEDGKASNVASETYVVY</sequence>
<feature type="region of interest" description="Disordered" evidence="1">
    <location>
        <begin position="42"/>
        <end position="67"/>
    </location>
</feature>
<keyword evidence="2" id="KW-0472">Membrane</keyword>
<dbReference type="SMART" id="SM00028">
    <property type="entry name" value="TPR"/>
    <property type="match status" value="2"/>
</dbReference>
<accession>A0A1M4ZHY0</accession>
<feature type="transmembrane region" description="Helical" evidence="2">
    <location>
        <begin position="72"/>
        <end position="93"/>
    </location>
</feature>
<dbReference type="SUPFAM" id="SSF48452">
    <property type="entry name" value="TPR-like"/>
    <property type="match status" value="1"/>
</dbReference>
<feature type="compositionally biased region" description="Basic and acidic residues" evidence="1">
    <location>
        <begin position="45"/>
        <end position="67"/>
    </location>
</feature>
<organism evidence="4 5">
    <name type="scientific">Lactonifactor longoviformis DSM 17459</name>
    <dbReference type="NCBI Taxonomy" id="1122155"/>
    <lineage>
        <taxon>Bacteria</taxon>
        <taxon>Bacillati</taxon>
        <taxon>Bacillota</taxon>
        <taxon>Clostridia</taxon>
        <taxon>Eubacteriales</taxon>
        <taxon>Clostridiaceae</taxon>
        <taxon>Lactonifactor</taxon>
    </lineage>
</organism>
<dbReference type="STRING" id="1122155.SAMN02745158_02772"/>
<dbReference type="Pfam" id="PF13290">
    <property type="entry name" value="CHB_HEX_C_1"/>
    <property type="match status" value="2"/>
</dbReference>
<gene>
    <name evidence="4" type="ORF">SAMN02745158_02772</name>
</gene>
<protein>
    <submittedName>
        <fullName evidence="4">Tetratricopeptide repeat-containing protein</fullName>
    </submittedName>
</protein>
<evidence type="ECO:0000313" key="5">
    <source>
        <dbReference type="Proteomes" id="UP000184245"/>
    </source>
</evidence>